<dbReference type="InterPro" id="IPR009729">
    <property type="entry name" value="Gal-3-0_sulfotransfrase"/>
</dbReference>
<dbReference type="GO" id="GO:0009247">
    <property type="term" value="P:glycolipid biosynthetic process"/>
    <property type="evidence" value="ECO:0007669"/>
    <property type="project" value="InterPro"/>
</dbReference>
<evidence type="ECO:0000256" key="2">
    <source>
        <dbReference type="ARBA" id="ARBA00008124"/>
    </source>
</evidence>
<dbReference type="PANTHER" id="PTHR14647:SF87">
    <property type="entry name" value="PUTATIVE-RELATED"/>
    <property type="match status" value="1"/>
</dbReference>
<evidence type="ECO:0000256" key="3">
    <source>
        <dbReference type="ARBA" id="ARBA00022679"/>
    </source>
</evidence>
<dbReference type="Proteomes" id="UP000828390">
    <property type="component" value="Unassembled WGS sequence"/>
</dbReference>
<evidence type="ECO:0000313" key="11">
    <source>
        <dbReference type="Proteomes" id="UP000828390"/>
    </source>
</evidence>
<evidence type="ECO:0000256" key="1">
    <source>
        <dbReference type="ARBA" id="ARBA00004323"/>
    </source>
</evidence>
<dbReference type="GO" id="GO:0001733">
    <property type="term" value="F:galactosylceramide sulfotransferase activity"/>
    <property type="evidence" value="ECO:0007669"/>
    <property type="project" value="InterPro"/>
</dbReference>
<evidence type="ECO:0000256" key="6">
    <source>
        <dbReference type="ARBA" id="ARBA00022989"/>
    </source>
</evidence>
<keyword evidence="6" id="KW-1133">Transmembrane helix</keyword>
<keyword evidence="8" id="KW-0472">Membrane</keyword>
<accession>A0A9D4C1Y2</accession>
<keyword evidence="3" id="KW-0808">Transferase</keyword>
<keyword evidence="4" id="KW-0812">Transmembrane</keyword>
<reference evidence="10" key="1">
    <citation type="journal article" date="2019" name="bioRxiv">
        <title>The Genome of the Zebra Mussel, Dreissena polymorpha: A Resource for Invasive Species Research.</title>
        <authorList>
            <person name="McCartney M.A."/>
            <person name="Auch B."/>
            <person name="Kono T."/>
            <person name="Mallez S."/>
            <person name="Zhang Y."/>
            <person name="Obille A."/>
            <person name="Becker A."/>
            <person name="Abrahante J.E."/>
            <person name="Garbe J."/>
            <person name="Badalamenti J.P."/>
            <person name="Herman A."/>
            <person name="Mangelson H."/>
            <person name="Liachko I."/>
            <person name="Sullivan S."/>
            <person name="Sone E.D."/>
            <person name="Koren S."/>
            <person name="Silverstein K.A.T."/>
            <person name="Beckman K.B."/>
            <person name="Gohl D.M."/>
        </authorList>
    </citation>
    <scope>NUCLEOTIDE SEQUENCE</scope>
    <source>
        <strain evidence="10">Duluth1</strain>
        <tissue evidence="10">Whole animal</tissue>
    </source>
</reference>
<dbReference type="Gene3D" id="3.40.50.300">
    <property type="entry name" value="P-loop containing nucleotide triphosphate hydrolases"/>
    <property type="match status" value="1"/>
</dbReference>
<evidence type="ECO:0000256" key="5">
    <source>
        <dbReference type="ARBA" id="ARBA00022968"/>
    </source>
</evidence>
<dbReference type="PANTHER" id="PTHR14647">
    <property type="entry name" value="GALACTOSE-3-O-SULFOTRANSFERASE"/>
    <property type="match status" value="1"/>
</dbReference>
<keyword evidence="11" id="KW-1185">Reference proteome</keyword>
<protein>
    <submittedName>
        <fullName evidence="10">Uncharacterized protein</fullName>
    </submittedName>
</protein>
<proteinExistence type="inferred from homology"/>
<evidence type="ECO:0000313" key="10">
    <source>
        <dbReference type="EMBL" id="KAH3715823.1"/>
    </source>
</evidence>
<dbReference type="GO" id="GO:0000139">
    <property type="term" value="C:Golgi membrane"/>
    <property type="evidence" value="ECO:0007669"/>
    <property type="project" value="UniProtKB-SubCell"/>
</dbReference>
<dbReference type="OrthoDB" id="514299at2759"/>
<dbReference type="Pfam" id="PF06990">
    <property type="entry name" value="Gal-3-0_sulfotr"/>
    <property type="match status" value="1"/>
</dbReference>
<dbReference type="InterPro" id="IPR027417">
    <property type="entry name" value="P-loop_NTPase"/>
</dbReference>
<dbReference type="EMBL" id="JAIWYP010000013">
    <property type="protein sequence ID" value="KAH3715823.1"/>
    <property type="molecule type" value="Genomic_DNA"/>
</dbReference>
<evidence type="ECO:0000256" key="7">
    <source>
        <dbReference type="ARBA" id="ARBA00023034"/>
    </source>
</evidence>
<keyword evidence="7" id="KW-0333">Golgi apparatus</keyword>
<evidence type="ECO:0000256" key="9">
    <source>
        <dbReference type="ARBA" id="ARBA00023180"/>
    </source>
</evidence>
<comment type="subcellular location">
    <subcellularLocation>
        <location evidence="1">Golgi apparatus membrane</location>
        <topology evidence="1">Single-pass type II membrane protein</topology>
    </subcellularLocation>
</comment>
<evidence type="ECO:0000256" key="4">
    <source>
        <dbReference type="ARBA" id="ARBA00022692"/>
    </source>
</evidence>
<keyword evidence="9" id="KW-0325">Glycoprotein</keyword>
<gene>
    <name evidence="10" type="ORF">DPMN_058536</name>
</gene>
<sequence length="390" mass="46627">MKWNLRCVLLAACIMIILLTSHQFIYDYKQFSLNEIDAWIGRAEQNTTPFSESFPLPSGVRIFSDGREVRHIAFLKVHKAASGTATTIFFRFGSDRKLSFLRPKWLNIVSSSESITDSQLINPNDKPFDIITSHVIYNRTTFERYLQNDTVYVGIIREPYIQFKSSMNYMAPKYVYNISNEDPIQQYLRDPMKYEGELNPRQSWINNRQAAEFGTPDEIIKKRNLTAMAEYVAKLSKEFHLVIIAEYFDESIVLMKRMLNWKVTDILYRRLHIRGWDREITFPRAHDRRLYRKYAFADYAIYDFFYQKLWRQISNAGDDFFAEVLYFKEIREEMDDFCKVYPNITDTVTLRASEWSPEIFVDKELCRKIYWEEEDWVKYINSDLYSYKKS</sequence>
<name>A0A9D4C1Y2_DREPO</name>
<comment type="caution">
    <text evidence="10">The sequence shown here is derived from an EMBL/GenBank/DDBJ whole genome shotgun (WGS) entry which is preliminary data.</text>
</comment>
<reference evidence="10" key="2">
    <citation type="submission" date="2020-11" db="EMBL/GenBank/DDBJ databases">
        <authorList>
            <person name="McCartney M.A."/>
            <person name="Auch B."/>
            <person name="Kono T."/>
            <person name="Mallez S."/>
            <person name="Becker A."/>
            <person name="Gohl D.M."/>
            <person name="Silverstein K.A.T."/>
            <person name="Koren S."/>
            <person name="Bechman K.B."/>
            <person name="Herman A."/>
            <person name="Abrahante J.E."/>
            <person name="Garbe J."/>
        </authorList>
    </citation>
    <scope>NUCLEOTIDE SEQUENCE</scope>
    <source>
        <strain evidence="10">Duluth1</strain>
        <tissue evidence="10">Whole animal</tissue>
    </source>
</reference>
<comment type="similarity">
    <text evidence="2">Belongs to the galactose-3-O-sulfotransferase family.</text>
</comment>
<evidence type="ECO:0000256" key="8">
    <source>
        <dbReference type="ARBA" id="ARBA00023136"/>
    </source>
</evidence>
<dbReference type="AlphaFoldDB" id="A0A9D4C1Y2"/>
<organism evidence="10 11">
    <name type="scientific">Dreissena polymorpha</name>
    <name type="common">Zebra mussel</name>
    <name type="synonym">Mytilus polymorpha</name>
    <dbReference type="NCBI Taxonomy" id="45954"/>
    <lineage>
        <taxon>Eukaryota</taxon>
        <taxon>Metazoa</taxon>
        <taxon>Spiralia</taxon>
        <taxon>Lophotrochozoa</taxon>
        <taxon>Mollusca</taxon>
        <taxon>Bivalvia</taxon>
        <taxon>Autobranchia</taxon>
        <taxon>Heteroconchia</taxon>
        <taxon>Euheterodonta</taxon>
        <taxon>Imparidentia</taxon>
        <taxon>Neoheterodontei</taxon>
        <taxon>Myida</taxon>
        <taxon>Dreissenoidea</taxon>
        <taxon>Dreissenidae</taxon>
        <taxon>Dreissena</taxon>
    </lineage>
</organism>
<keyword evidence="5" id="KW-0735">Signal-anchor</keyword>